<name>A0A0C9ZRJ9_9AGAM</name>
<sequence length="384" mass="42562">SHGGTSDLDESELSLILHDGILILDATFSFGGCTYYKHVFEKKRSFTRVQRILPVAASHQPCGIESPGSIRPQTLAVLFTRYLGLKNSTQAGVREFRLQRFKYTGLMSIFYSECAIVLHVDKLKSPFVLNASSRRKAAQAGQGFTFIEVDYEVAFRNKASLPATPAPIESAAPYATIPTLISLVTIPFANTISFIAALFTFPISPVTTRFAIPMSPITTLPINTTSRITAPTTILLTTLRPPGLDFKLNLNLKTLRLMNGPRMMGTWWTFGLLMSSLTSPSSPHVANSEFPVSNEGSTSSTCAIATAMENAARKRESQTYMMSLDGIDMEDDEQDVLFAKYSVDSVYLSYMAARNRVRQYTQLLALLKCEEDAWLQRVEKAKYV</sequence>
<dbReference type="InParanoid" id="A0A0C9ZRJ9"/>
<evidence type="ECO:0000313" key="1">
    <source>
        <dbReference type="EMBL" id="KIK31931.1"/>
    </source>
</evidence>
<feature type="non-terminal residue" evidence="1">
    <location>
        <position position="1"/>
    </location>
</feature>
<dbReference type="HOGENOM" id="CLU_720743_0_0_1"/>
<dbReference type="EMBL" id="KN836525">
    <property type="protein sequence ID" value="KIK31931.1"/>
    <property type="molecule type" value="Genomic_DNA"/>
</dbReference>
<evidence type="ECO:0000313" key="2">
    <source>
        <dbReference type="Proteomes" id="UP000054485"/>
    </source>
</evidence>
<organism evidence="1 2">
    <name type="scientific">Suillus luteus UH-Slu-Lm8-n1</name>
    <dbReference type="NCBI Taxonomy" id="930992"/>
    <lineage>
        <taxon>Eukaryota</taxon>
        <taxon>Fungi</taxon>
        <taxon>Dikarya</taxon>
        <taxon>Basidiomycota</taxon>
        <taxon>Agaricomycotina</taxon>
        <taxon>Agaricomycetes</taxon>
        <taxon>Agaricomycetidae</taxon>
        <taxon>Boletales</taxon>
        <taxon>Suillineae</taxon>
        <taxon>Suillaceae</taxon>
        <taxon>Suillus</taxon>
    </lineage>
</organism>
<feature type="non-terminal residue" evidence="1">
    <location>
        <position position="384"/>
    </location>
</feature>
<dbReference type="AlphaFoldDB" id="A0A0C9ZRJ9"/>
<keyword evidence="2" id="KW-1185">Reference proteome</keyword>
<reference evidence="2" key="2">
    <citation type="submission" date="2015-01" db="EMBL/GenBank/DDBJ databases">
        <title>Evolutionary Origins and Diversification of the Mycorrhizal Mutualists.</title>
        <authorList>
            <consortium name="DOE Joint Genome Institute"/>
            <consortium name="Mycorrhizal Genomics Consortium"/>
            <person name="Kohler A."/>
            <person name="Kuo A."/>
            <person name="Nagy L.G."/>
            <person name="Floudas D."/>
            <person name="Copeland A."/>
            <person name="Barry K.W."/>
            <person name="Cichocki N."/>
            <person name="Veneault-Fourrey C."/>
            <person name="LaButti K."/>
            <person name="Lindquist E.A."/>
            <person name="Lipzen A."/>
            <person name="Lundell T."/>
            <person name="Morin E."/>
            <person name="Murat C."/>
            <person name="Riley R."/>
            <person name="Ohm R."/>
            <person name="Sun H."/>
            <person name="Tunlid A."/>
            <person name="Henrissat B."/>
            <person name="Grigoriev I.V."/>
            <person name="Hibbett D.S."/>
            <person name="Martin F."/>
        </authorList>
    </citation>
    <scope>NUCLEOTIDE SEQUENCE [LARGE SCALE GENOMIC DNA]</scope>
    <source>
        <strain evidence="2">UH-Slu-Lm8-n1</strain>
    </source>
</reference>
<accession>A0A0C9ZRJ9</accession>
<gene>
    <name evidence="1" type="ORF">CY34DRAFT_111177</name>
</gene>
<proteinExistence type="predicted"/>
<dbReference type="Proteomes" id="UP000054485">
    <property type="component" value="Unassembled WGS sequence"/>
</dbReference>
<protein>
    <submittedName>
        <fullName evidence="1">Uncharacterized protein</fullName>
    </submittedName>
</protein>
<reference evidence="1 2" key="1">
    <citation type="submission" date="2014-04" db="EMBL/GenBank/DDBJ databases">
        <authorList>
            <consortium name="DOE Joint Genome Institute"/>
            <person name="Kuo A."/>
            <person name="Ruytinx J."/>
            <person name="Rineau F."/>
            <person name="Colpaert J."/>
            <person name="Kohler A."/>
            <person name="Nagy L.G."/>
            <person name="Floudas D."/>
            <person name="Copeland A."/>
            <person name="Barry K.W."/>
            <person name="Cichocki N."/>
            <person name="Veneault-Fourrey C."/>
            <person name="LaButti K."/>
            <person name="Lindquist E.A."/>
            <person name="Lipzen A."/>
            <person name="Lundell T."/>
            <person name="Morin E."/>
            <person name="Murat C."/>
            <person name="Sun H."/>
            <person name="Tunlid A."/>
            <person name="Henrissat B."/>
            <person name="Grigoriev I.V."/>
            <person name="Hibbett D.S."/>
            <person name="Martin F."/>
            <person name="Nordberg H.P."/>
            <person name="Cantor M.N."/>
            <person name="Hua S.X."/>
        </authorList>
    </citation>
    <scope>NUCLEOTIDE SEQUENCE [LARGE SCALE GENOMIC DNA]</scope>
    <source>
        <strain evidence="1 2">UH-Slu-Lm8-n1</strain>
    </source>
</reference>